<feature type="compositionally biased region" description="Polar residues" evidence="1">
    <location>
        <begin position="249"/>
        <end position="267"/>
    </location>
</feature>
<feature type="compositionally biased region" description="Polar residues" evidence="1">
    <location>
        <begin position="35"/>
        <end position="44"/>
    </location>
</feature>
<dbReference type="Proteomes" id="UP000305067">
    <property type="component" value="Unassembled WGS sequence"/>
</dbReference>
<feature type="compositionally biased region" description="Basic residues" evidence="1">
    <location>
        <begin position="102"/>
        <end position="124"/>
    </location>
</feature>
<feature type="compositionally biased region" description="Pro residues" evidence="1">
    <location>
        <begin position="216"/>
        <end position="229"/>
    </location>
</feature>
<evidence type="ECO:0000313" key="2">
    <source>
        <dbReference type="EMBL" id="TFL07085.1"/>
    </source>
</evidence>
<feature type="compositionally biased region" description="Basic and acidic residues" evidence="1">
    <location>
        <begin position="362"/>
        <end position="372"/>
    </location>
</feature>
<dbReference type="AlphaFoldDB" id="A0A5C3QYK3"/>
<evidence type="ECO:0000313" key="3">
    <source>
        <dbReference type="Proteomes" id="UP000305067"/>
    </source>
</evidence>
<organism evidence="2 3">
    <name type="scientific">Pterulicium gracile</name>
    <dbReference type="NCBI Taxonomy" id="1884261"/>
    <lineage>
        <taxon>Eukaryota</taxon>
        <taxon>Fungi</taxon>
        <taxon>Dikarya</taxon>
        <taxon>Basidiomycota</taxon>
        <taxon>Agaricomycotina</taxon>
        <taxon>Agaricomycetes</taxon>
        <taxon>Agaricomycetidae</taxon>
        <taxon>Agaricales</taxon>
        <taxon>Pleurotineae</taxon>
        <taxon>Pterulaceae</taxon>
        <taxon>Pterulicium</taxon>
    </lineage>
</organism>
<feature type="region of interest" description="Disordered" evidence="1">
    <location>
        <begin position="28"/>
        <end position="279"/>
    </location>
</feature>
<reference evidence="2 3" key="1">
    <citation type="journal article" date="2019" name="Nat. Ecol. Evol.">
        <title>Megaphylogeny resolves global patterns of mushroom evolution.</title>
        <authorList>
            <person name="Varga T."/>
            <person name="Krizsan K."/>
            <person name="Foldi C."/>
            <person name="Dima B."/>
            <person name="Sanchez-Garcia M."/>
            <person name="Sanchez-Ramirez S."/>
            <person name="Szollosi G.J."/>
            <person name="Szarkandi J.G."/>
            <person name="Papp V."/>
            <person name="Albert L."/>
            <person name="Andreopoulos W."/>
            <person name="Angelini C."/>
            <person name="Antonin V."/>
            <person name="Barry K.W."/>
            <person name="Bougher N.L."/>
            <person name="Buchanan P."/>
            <person name="Buyck B."/>
            <person name="Bense V."/>
            <person name="Catcheside P."/>
            <person name="Chovatia M."/>
            <person name="Cooper J."/>
            <person name="Damon W."/>
            <person name="Desjardin D."/>
            <person name="Finy P."/>
            <person name="Geml J."/>
            <person name="Haridas S."/>
            <person name="Hughes K."/>
            <person name="Justo A."/>
            <person name="Karasinski D."/>
            <person name="Kautmanova I."/>
            <person name="Kiss B."/>
            <person name="Kocsube S."/>
            <person name="Kotiranta H."/>
            <person name="LaButti K.M."/>
            <person name="Lechner B.E."/>
            <person name="Liimatainen K."/>
            <person name="Lipzen A."/>
            <person name="Lukacs Z."/>
            <person name="Mihaltcheva S."/>
            <person name="Morgado L.N."/>
            <person name="Niskanen T."/>
            <person name="Noordeloos M.E."/>
            <person name="Ohm R.A."/>
            <person name="Ortiz-Santana B."/>
            <person name="Ovrebo C."/>
            <person name="Racz N."/>
            <person name="Riley R."/>
            <person name="Savchenko A."/>
            <person name="Shiryaev A."/>
            <person name="Soop K."/>
            <person name="Spirin V."/>
            <person name="Szebenyi C."/>
            <person name="Tomsovsky M."/>
            <person name="Tulloss R.E."/>
            <person name="Uehling J."/>
            <person name="Grigoriev I.V."/>
            <person name="Vagvolgyi C."/>
            <person name="Papp T."/>
            <person name="Martin F.M."/>
            <person name="Miettinen O."/>
            <person name="Hibbett D.S."/>
            <person name="Nagy L.G."/>
        </authorList>
    </citation>
    <scope>NUCLEOTIDE SEQUENCE [LARGE SCALE GENOMIC DNA]</scope>
    <source>
        <strain evidence="2 3">CBS 309.79</strain>
    </source>
</reference>
<keyword evidence="3" id="KW-1185">Reference proteome</keyword>
<feature type="compositionally biased region" description="Low complexity" evidence="1">
    <location>
        <begin position="230"/>
        <end position="240"/>
    </location>
</feature>
<feature type="compositionally biased region" description="Basic and acidic residues" evidence="1">
    <location>
        <begin position="72"/>
        <end position="85"/>
    </location>
</feature>
<name>A0A5C3QYK3_9AGAR</name>
<proteinExistence type="predicted"/>
<dbReference type="OrthoDB" id="3249663at2759"/>
<gene>
    <name evidence="2" type="ORF">BDV98DRAFT_8219</name>
</gene>
<sequence>MTEYSTSASAIEEYMTSQQRLRNWLVQSPGDCSFYSPNIPTSTLPDPDYVPPPPSDIDSSHSEPPNMVLHWPDGRPDEPLREYSGDKPPPSPPLPGSSQGRGKSHASTKKSHTKSHSHPPRSRSSHAPTFPAPAQATIPAQSSLHPSHHSKLPASQARPSHRTHSTHTRSRSLPRPSDLPSMESASSPHGIVAPPVDLVPMGHASRSGLPQGTQYPPHPPHTHFPPAPNPMASVLVSSHLPSPPASGHVQFSSTPRGHFNTWSARSGNKSKHRPPAIIYAPSSHSTNYLYSPPMITPYHPSYPIPPGSVIYSHSAPNPPLAPAPWAAGPRYPAPYPSTAGTAVVPPSVTQESTSRPRRRRERDKSERREKHSMSHSPHHHHHHSRSPRSRSRSRGASATKVGGSHNGSDYSLVDAESDGSGSTYYILPAQGQKVLVIAPEHSILNKARLGPAPSQKKPLLQRLLNLREVFSSSGSSKGTSRPPGRRLHRRHSTDASNGGRPP</sequence>
<feature type="compositionally biased region" description="Basic residues" evidence="1">
    <location>
        <begin position="376"/>
        <end position="393"/>
    </location>
</feature>
<accession>A0A5C3QYK3</accession>
<feature type="region of interest" description="Disordered" evidence="1">
    <location>
        <begin position="336"/>
        <end position="414"/>
    </location>
</feature>
<protein>
    <submittedName>
        <fullName evidence="2">Uncharacterized protein</fullName>
    </submittedName>
</protein>
<feature type="compositionally biased region" description="Low complexity" evidence="1">
    <location>
        <begin position="471"/>
        <end position="482"/>
    </location>
</feature>
<evidence type="ECO:0000256" key="1">
    <source>
        <dbReference type="SAM" id="MobiDB-lite"/>
    </source>
</evidence>
<feature type="compositionally biased region" description="Basic residues" evidence="1">
    <location>
        <begin position="159"/>
        <end position="172"/>
    </location>
</feature>
<feature type="region of interest" description="Disordered" evidence="1">
    <location>
        <begin position="468"/>
        <end position="502"/>
    </location>
</feature>
<dbReference type="EMBL" id="ML178814">
    <property type="protein sequence ID" value="TFL07085.1"/>
    <property type="molecule type" value="Genomic_DNA"/>
</dbReference>